<name>A0A5M9PYZ4_LACLH</name>
<evidence type="ECO:0000313" key="1">
    <source>
        <dbReference type="EMBL" id="KAA8701166.1"/>
    </source>
</evidence>
<sequence>MQESTDIVIEEATVASLTLSVYETGDLSVQFNIVDPQRFHATEDSKTDLNELISQAIETSKEKFASYTIPQN</sequence>
<dbReference type="AlphaFoldDB" id="A0A5M9PYZ4"/>
<proteinExistence type="predicted"/>
<organism evidence="1 2">
    <name type="scientific">Lactococcus lactis subsp. hordniae</name>
    <dbReference type="NCBI Taxonomy" id="203404"/>
    <lineage>
        <taxon>Bacteria</taxon>
        <taxon>Bacillati</taxon>
        <taxon>Bacillota</taxon>
        <taxon>Bacilli</taxon>
        <taxon>Lactobacillales</taxon>
        <taxon>Streptococcaceae</taxon>
        <taxon>Lactococcus</taxon>
    </lineage>
</organism>
<gene>
    <name evidence="1" type="ORF">F4V48_09325</name>
</gene>
<comment type="caution">
    <text evidence="1">The sequence shown here is derived from an EMBL/GenBank/DDBJ whole genome shotgun (WGS) entry which is preliminary data.</text>
</comment>
<evidence type="ECO:0000313" key="2">
    <source>
        <dbReference type="Proteomes" id="UP000325203"/>
    </source>
</evidence>
<dbReference type="EMBL" id="VXKC01000022">
    <property type="protein sequence ID" value="KAA8701166.1"/>
    <property type="molecule type" value="Genomic_DNA"/>
</dbReference>
<accession>A0A5M9PYZ4</accession>
<protein>
    <submittedName>
        <fullName evidence="1">Uncharacterized protein</fullName>
    </submittedName>
</protein>
<dbReference type="Proteomes" id="UP000325203">
    <property type="component" value="Unassembled WGS sequence"/>
</dbReference>
<reference evidence="1 2" key="1">
    <citation type="submission" date="2019-09" db="EMBL/GenBank/DDBJ databases">
        <title>Draft genome sequence of various Type strains from the CCUG.</title>
        <authorList>
            <person name="Pineiro-Iglesias B."/>
            <person name="Tunovic T."/>
            <person name="Unosson C."/>
            <person name="Inganas E."/>
            <person name="Ohlen M."/>
            <person name="Cardew S."/>
            <person name="Jensie-Markopoulos S."/>
            <person name="Salva-Serra F."/>
            <person name="Jaen-Luchoro D."/>
            <person name="Karlsson R."/>
            <person name="Svensson-Stadler L."/>
            <person name="Chun J."/>
            <person name="Moore E."/>
        </authorList>
    </citation>
    <scope>NUCLEOTIDE SEQUENCE [LARGE SCALE GENOMIC DNA]</scope>
    <source>
        <strain evidence="1 2">CCUG 32210T</strain>
    </source>
</reference>